<gene>
    <name evidence="1" type="ORF">ARMOST_06159</name>
</gene>
<name>A0A284R271_ARMOS</name>
<proteinExistence type="predicted"/>
<protein>
    <submittedName>
        <fullName evidence="1">Uncharacterized protein</fullName>
    </submittedName>
</protein>
<dbReference type="AlphaFoldDB" id="A0A284R271"/>
<sequence length="94" mass="10938">MEKSSKIHRLEYRSLIDVRPTWQGYTSSVRYLQLRTIFVPSPSYSMATASRKYKAFIAPDVVNGRSPFRRLQVRVYLLRDIALAPFLDTTALRV</sequence>
<reference evidence="2" key="1">
    <citation type="journal article" date="2017" name="Nat. Ecol. Evol.">
        <title>Genome expansion and lineage-specific genetic innovations in the forest pathogenic fungi Armillaria.</title>
        <authorList>
            <person name="Sipos G."/>
            <person name="Prasanna A.N."/>
            <person name="Walter M.C."/>
            <person name="O'Connor E."/>
            <person name="Balint B."/>
            <person name="Krizsan K."/>
            <person name="Kiss B."/>
            <person name="Hess J."/>
            <person name="Varga T."/>
            <person name="Slot J."/>
            <person name="Riley R."/>
            <person name="Boka B."/>
            <person name="Rigling D."/>
            <person name="Barry K."/>
            <person name="Lee J."/>
            <person name="Mihaltcheva S."/>
            <person name="LaButti K."/>
            <person name="Lipzen A."/>
            <person name="Waldron R."/>
            <person name="Moloney N.M."/>
            <person name="Sperisen C."/>
            <person name="Kredics L."/>
            <person name="Vagvoelgyi C."/>
            <person name="Patrignani A."/>
            <person name="Fitzpatrick D."/>
            <person name="Nagy I."/>
            <person name="Doyle S."/>
            <person name="Anderson J.B."/>
            <person name="Grigoriev I.V."/>
            <person name="Gueldener U."/>
            <person name="Muensterkoetter M."/>
            <person name="Nagy L.G."/>
        </authorList>
    </citation>
    <scope>NUCLEOTIDE SEQUENCE [LARGE SCALE GENOMIC DNA]</scope>
    <source>
        <strain evidence="2">C18/9</strain>
    </source>
</reference>
<dbReference type="EMBL" id="FUEG01000004">
    <property type="protein sequence ID" value="SJL02821.1"/>
    <property type="molecule type" value="Genomic_DNA"/>
</dbReference>
<dbReference type="Proteomes" id="UP000219338">
    <property type="component" value="Unassembled WGS sequence"/>
</dbReference>
<evidence type="ECO:0000313" key="2">
    <source>
        <dbReference type="Proteomes" id="UP000219338"/>
    </source>
</evidence>
<keyword evidence="2" id="KW-1185">Reference proteome</keyword>
<evidence type="ECO:0000313" key="1">
    <source>
        <dbReference type="EMBL" id="SJL02821.1"/>
    </source>
</evidence>
<accession>A0A284R271</accession>
<organism evidence="1 2">
    <name type="scientific">Armillaria ostoyae</name>
    <name type="common">Armillaria root rot fungus</name>
    <dbReference type="NCBI Taxonomy" id="47428"/>
    <lineage>
        <taxon>Eukaryota</taxon>
        <taxon>Fungi</taxon>
        <taxon>Dikarya</taxon>
        <taxon>Basidiomycota</taxon>
        <taxon>Agaricomycotina</taxon>
        <taxon>Agaricomycetes</taxon>
        <taxon>Agaricomycetidae</taxon>
        <taxon>Agaricales</taxon>
        <taxon>Marasmiineae</taxon>
        <taxon>Physalacriaceae</taxon>
        <taxon>Armillaria</taxon>
    </lineage>
</organism>